<dbReference type="PANTHER" id="PTHR43194">
    <property type="entry name" value="HYDROLASE ALPHA/BETA FOLD FAMILY"/>
    <property type="match status" value="1"/>
</dbReference>
<dbReference type="InterPro" id="IPR050228">
    <property type="entry name" value="Carboxylesterase_BioH"/>
</dbReference>
<dbReference type="SUPFAM" id="SSF53474">
    <property type="entry name" value="alpha/beta-Hydrolases"/>
    <property type="match status" value="1"/>
</dbReference>
<dbReference type="eggNOG" id="COG2267">
    <property type="taxonomic scope" value="Bacteria"/>
</dbReference>
<dbReference type="EMBL" id="JGYV01000005">
    <property type="protein sequence ID" value="KFI64245.1"/>
    <property type="molecule type" value="Genomic_DNA"/>
</dbReference>
<comment type="caution">
    <text evidence="4">The sequence shown here is derived from an EMBL/GenBank/DDBJ whole genome shotgun (WGS) entry which is preliminary data.</text>
</comment>
<dbReference type="PROSITE" id="PS51257">
    <property type="entry name" value="PROKAR_LIPOPROTEIN"/>
    <property type="match status" value="1"/>
</dbReference>
<dbReference type="InterPro" id="IPR000073">
    <property type="entry name" value="AB_hydrolase_1"/>
</dbReference>
<dbReference type="GO" id="GO:0006508">
    <property type="term" value="P:proteolysis"/>
    <property type="evidence" value="ECO:0007669"/>
    <property type="project" value="InterPro"/>
</dbReference>
<dbReference type="InterPro" id="IPR029058">
    <property type="entry name" value="AB_hydrolase_fold"/>
</dbReference>
<evidence type="ECO:0000259" key="3">
    <source>
        <dbReference type="Pfam" id="PF00561"/>
    </source>
</evidence>
<name>A0A087AZP5_9BIFI</name>
<protein>
    <submittedName>
        <fullName evidence="4">Alpha/beta hydrolase family protein</fullName>
    </submittedName>
</protein>
<dbReference type="Proteomes" id="UP000029067">
    <property type="component" value="Unassembled WGS sequence"/>
</dbReference>
<dbReference type="RefSeq" id="WP_160257653.1">
    <property type="nucleotide sequence ID" value="NZ_JGYV01000005.1"/>
</dbReference>
<comment type="similarity">
    <text evidence="1">Belongs to the peptidase S33 family.</text>
</comment>
<reference evidence="4 5" key="1">
    <citation type="submission" date="2014-03" db="EMBL/GenBank/DDBJ databases">
        <title>Genomics of Bifidobacteria.</title>
        <authorList>
            <person name="Ventura M."/>
            <person name="Milani C."/>
            <person name="Lugli G.A."/>
        </authorList>
    </citation>
    <scope>NUCLEOTIDE SEQUENCE [LARGE SCALE GENOMIC DNA]</scope>
    <source>
        <strain evidence="4 5">LMG 10738</strain>
    </source>
</reference>
<dbReference type="GO" id="GO:0004177">
    <property type="term" value="F:aminopeptidase activity"/>
    <property type="evidence" value="ECO:0007669"/>
    <property type="project" value="UniProtKB-EC"/>
</dbReference>
<dbReference type="AlphaFoldDB" id="A0A087AZP5"/>
<dbReference type="PRINTS" id="PR00793">
    <property type="entry name" value="PROAMNOPTASE"/>
</dbReference>
<sequence>MARMARGLACTAVLSSVAGCCLVGASRRRVRRSTDLSGPDAAQWRGYMTIGGIGQYVQVRGHDRHNPVVLWVHGGPGYPLTYLSRHYQQGLEERYTVATWEQRGSGRTHRHGRGTTQPELTLELLLSDMDELVDRLRSEYGRGRVVLLGQSWGTVLATEYLQRHPGKVSAYIGTGQVVDFKQGKIEAAHAATALSDRQTAMRLEEDARSFAQTESVDDMDAIRLERMVVDSLKPLRGDRELSGMQQLWFGLTSPDFTMQDLRWLLAASDSERIIRSQRELVNYMYYRYRLADITIPDTIPVCFIQGQSDWITPSMMVRDLCRSMPNHDRRYIEIAGAGHTPFLDNPTAFNIQATRFLDTYRTDL</sequence>
<gene>
    <name evidence="4" type="ORF">BCUN_2110</name>
</gene>
<accession>A0A087AZP5</accession>
<proteinExistence type="inferred from homology"/>
<evidence type="ECO:0000256" key="1">
    <source>
        <dbReference type="ARBA" id="ARBA00010088"/>
    </source>
</evidence>
<dbReference type="Gene3D" id="3.40.50.1820">
    <property type="entry name" value="alpha/beta hydrolase"/>
    <property type="match status" value="1"/>
</dbReference>
<dbReference type="STRING" id="1688.BCUN_2110"/>
<dbReference type="PANTHER" id="PTHR43194:SF2">
    <property type="entry name" value="PEROXISOMAL MEMBRANE PROTEIN LPX1"/>
    <property type="match status" value="1"/>
</dbReference>
<dbReference type="Pfam" id="PF00561">
    <property type="entry name" value="Abhydrolase_1"/>
    <property type="match status" value="1"/>
</dbReference>
<organism evidence="4 5">
    <name type="scientific">Bifidobacterium cuniculi</name>
    <dbReference type="NCBI Taxonomy" id="1688"/>
    <lineage>
        <taxon>Bacteria</taxon>
        <taxon>Bacillati</taxon>
        <taxon>Actinomycetota</taxon>
        <taxon>Actinomycetes</taxon>
        <taxon>Bifidobacteriales</taxon>
        <taxon>Bifidobacteriaceae</taxon>
        <taxon>Bifidobacterium</taxon>
    </lineage>
</organism>
<keyword evidence="2 4" id="KW-0378">Hydrolase</keyword>
<keyword evidence="5" id="KW-1185">Reference proteome</keyword>
<evidence type="ECO:0000313" key="4">
    <source>
        <dbReference type="EMBL" id="KFI64245.1"/>
    </source>
</evidence>
<dbReference type="OrthoDB" id="27092at2"/>
<evidence type="ECO:0000256" key="2">
    <source>
        <dbReference type="ARBA" id="ARBA00022801"/>
    </source>
</evidence>
<evidence type="ECO:0000313" key="5">
    <source>
        <dbReference type="Proteomes" id="UP000029067"/>
    </source>
</evidence>
<dbReference type="InterPro" id="IPR002410">
    <property type="entry name" value="Peptidase_S33"/>
</dbReference>
<feature type="domain" description="AB hydrolase-1" evidence="3">
    <location>
        <begin position="67"/>
        <end position="346"/>
    </location>
</feature>